<evidence type="ECO:0000313" key="2">
    <source>
        <dbReference type="Proteomes" id="UP001642360"/>
    </source>
</evidence>
<dbReference type="EMBL" id="CAUOFW020001385">
    <property type="protein sequence ID" value="CAK9144282.1"/>
    <property type="molecule type" value="Genomic_DNA"/>
</dbReference>
<reference evidence="1 2" key="1">
    <citation type="submission" date="2024-02" db="EMBL/GenBank/DDBJ databases">
        <authorList>
            <person name="Vignale AGUSTIN F."/>
            <person name="Sosa J E."/>
            <person name="Modenutti C."/>
        </authorList>
    </citation>
    <scope>NUCLEOTIDE SEQUENCE [LARGE SCALE GENOMIC DNA]</scope>
</reference>
<sequence length="105" mass="12211">MGSLSSCFFVIRAKMLPCESELEVKIIKKVSFPCPFFQTRNAALDFYPLMRLLVLLHSMLGRIFHYGSIGLIEEPCRSIHLFALDIAKKIWYHPPTFYQNLRMAL</sequence>
<protein>
    <submittedName>
        <fullName evidence="1">Uncharacterized protein</fullName>
    </submittedName>
</protein>
<evidence type="ECO:0000313" key="1">
    <source>
        <dbReference type="EMBL" id="CAK9144282.1"/>
    </source>
</evidence>
<organism evidence="1 2">
    <name type="scientific">Ilex paraguariensis</name>
    <name type="common">yerba mate</name>
    <dbReference type="NCBI Taxonomy" id="185542"/>
    <lineage>
        <taxon>Eukaryota</taxon>
        <taxon>Viridiplantae</taxon>
        <taxon>Streptophyta</taxon>
        <taxon>Embryophyta</taxon>
        <taxon>Tracheophyta</taxon>
        <taxon>Spermatophyta</taxon>
        <taxon>Magnoliopsida</taxon>
        <taxon>eudicotyledons</taxon>
        <taxon>Gunneridae</taxon>
        <taxon>Pentapetalae</taxon>
        <taxon>asterids</taxon>
        <taxon>campanulids</taxon>
        <taxon>Aquifoliales</taxon>
        <taxon>Aquifoliaceae</taxon>
        <taxon>Ilex</taxon>
    </lineage>
</organism>
<keyword evidence="2" id="KW-1185">Reference proteome</keyword>
<proteinExistence type="predicted"/>
<accession>A0ABC8RQJ0</accession>
<dbReference type="Proteomes" id="UP001642360">
    <property type="component" value="Unassembled WGS sequence"/>
</dbReference>
<comment type="caution">
    <text evidence="1">The sequence shown here is derived from an EMBL/GenBank/DDBJ whole genome shotgun (WGS) entry which is preliminary data.</text>
</comment>
<name>A0ABC8RQJ0_9AQUA</name>
<dbReference type="AlphaFoldDB" id="A0ABC8RQJ0"/>
<gene>
    <name evidence="1" type="ORF">ILEXP_LOCUS12031</name>
</gene>